<reference evidence="5 6" key="1">
    <citation type="submission" date="2018-08" db="EMBL/GenBank/DDBJ databases">
        <title>Draft genome sequence of Rhodobacter sphaeroides FY.</title>
        <authorList>
            <person name="Rayyan A."/>
            <person name="Meyer T.E."/>
            <person name="Kyndt J.A."/>
        </authorList>
    </citation>
    <scope>NUCLEOTIDE SEQUENCE [LARGE SCALE GENOMIC DNA]</scope>
    <source>
        <strain evidence="5 6">FY</strain>
    </source>
</reference>
<dbReference type="GO" id="GO:0016746">
    <property type="term" value="F:acyltransferase activity"/>
    <property type="evidence" value="ECO:0007669"/>
    <property type="project" value="UniProtKB-KW"/>
</dbReference>
<dbReference type="InterPro" id="IPR022211">
    <property type="entry name" value="PHBC_N"/>
</dbReference>
<dbReference type="Pfam" id="PF07167">
    <property type="entry name" value="PhaC_N"/>
    <property type="match status" value="1"/>
</dbReference>
<dbReference type="Proteomes" id="UP000266305">
    <property type="component" value="Unassembled WGS sequence"/>
</dbReference>
<evidence type="ECO:0000259" key="4">
    <source>
        <dbReference type="Pfam" id="PF12551"/>
    </source>
</evidence>
<dbReference type="Pfam" id="PF12551">
    <property type="entry name" value="PHBC_N"/>
    <property type="match status" value="1"/>
</dbReference>
<accession>A0AAX1UNG6</accession>
<dbReference type="InterPro" id="IPR029058">
    <property type="entry name" value="AB_hydrolase_fold"/>
</dbReference>
<keyword evidence="5" id="KW-0378">Hydrolase</keyword>
<dbReference type="EMBL" id="QWGP01000004">
    <property type="protein sequence ID" value="RHZ96916.1"/>
    <property type="molecule type" value="Genomic_DNA"/>
</dbReference>
<comment type="caution">
    <text evidence="5">The sequence shown here is derived from an EMBL/GenBank/DDBJ whole genome shotgun (WGS) entry which is preliminary data.</text>
</comment>
<feature type="domain" description="Poly-beta-hydroxybutyrate polymerase N-terminal" evidence="4">
    <location>
        <begin position="16"/>
        <end position="55"/>
    </location>
</feature>
<evidence type="ECO:0000313" key="6">
    <source>
        <dbReference type="Proteomes" id="UP000266305"/>
    </source>
</evidence>
<dbReference type="PANTHER" id="PTHR36837">
    <property type="entry name" value="POLY(3-HYDROXYALKANOATE) POLYMERASE SUBUNIT PHAC"/>
    <property type="match status" value="1"/>
</dbReference>
<dbReference type="PANTHER" id="PTHR36837:SF5">
    <property type="entry name" value="POLY-3-HYDROXYBUTYRATE SYNTHASE"/>
    <property type="match status" value="1"/>
</dbReference>
<dbReference type="AlphaFoldDB" id="A0AAX1UNG6"/>
<proteinExistence type="predicted"/>
<dbReference type="Gene3D" id="3.40.50.1820">
    <property type="entry name" value="alpha/beta hydrolase"/>
    <property type="match status" value="1"/>
</dbReference>
<dbReference type="GO" id="GO:0042619">
    <property type="term" value="P:poly-hydroxybutyrate biosynthetic process"/>
    <property type="evidence" value="ECO:0007669"/>
    <property type="project" value="InterPro"/>
</dbReference>
<gene>
    <name evidence="5" type="ORF">D1114_05500</name>
</gene>
<evidence type="ECO:0000259" key="3">
    <source>
        <dbReference type="Pfam" id="PF07167"/>
    </source>
</evidence>
<dbReference type="InterPro" id="IPR010941">
    <property type="entry name" value="PhaC_N"/>
</dbReference>
<dbReference type="RefSeq" id="WP_118999509.1">
    <property type="nucleotide sequence ID" value="NZ_QWGP01000004.1"/>
</dbReference>
<dbReference type="InterPro" id="IPR051321">
    <property type="entry name" value="PHA/PHB_synthase"/>
</dbReference>
<keyword evidence="2" id="KW-0012">Acyltransferase</keyword>
<keyword evidence="1" id="KW-0808">Transferase</keyword>
<feature type="domain" description="Poly-beta-hydroxybutyrate polymerase N-terminal" evidence="3">
    <location>
        <begin position="83"/>
        <end position="251"/>
    </location>
</feature>
<evidence type="ECO:0000256" key="2">
    <source>
        <dbReference type="ARBA" id="ARBA00023315"/>
    </source>
</evidence>
<evidence type="ECO:0000313" key="5">
    <source>
        <dbReference type="EMBL" id="RHZ96916.1"/>
    </source>
</evidence>
<organism evidence="5 6">
    <name type="scientific">Cereibacter sphaeroides</name>
    <name type="common">Rhodobacter sphaeroides</name>
    <dbReference type="NCBI Taxonomy" id="1063"/>
    <lineage>
        <taxon>Bacteria</taxon>
        <taxon>Pseudomonadati</taxon>
        <taxon>Pseudomonadota</taxon>
        <taxon>Alphaproteobacteria</taxon>
        <taxon>Rhodobacterales</taxon>
        <taxon>Paracoccaceae</taxon>
        <taxon>Cereibacter</taxon>
    </lineage>
</organism>
<evidence type="ECO:0000256" key="1">
    <source>
        <dbReference type="ARBA" id="ARBA00022679"/>
    </source>
</evidence>
<protein>
    <submittedName>
        <fullName evidence="5">Alpha/beta fold hydrolase</fullName>
    </submittedName>
</protein>
<name>A0AAX1UNG6_CERSP</name>
<dbReference type="SUPFAM" id="SSF53474">
    <property type="entry name" value="alpha/beta-Hydrolases"/>
    <property type="match status" value="1"/>
</dbReference>
<sequence>MSDMKWNAEGAPAYGQALDRAARAAIAGMTRGLAPSVLATAALDWMMHLAAAPGKQAELWEKAATASAALMQAGLQPHEAPVRDRRYASEAWNRQPFAALRDSFLLTEDWWQTATTGLRGMDRAHEAALSFSVRQMLDVWSPSNNPFLNPEVLARTTETRGANLMQGAMNFAGDMARLATGVPMDEGGFRIGETLAATPGKVVLRTHLMELIQYSPTTREVHPEPVLIVPAWIMKYYILDLSEQNSLVRWLVAQGFTVFMISWRNPESEDRDLGLIDYLDQGPRAALKAIQTITGAPKVHAAGYCLGGTLLSIMAARMAHDHDERLASMTLFAAQVDFSEAGELALFISEAQVALLEDMMWHQGYLDSDQMSGAFTLLRSNDLIWSRMIHEYMMGERPHPNDLMTWNADSTRMPYRMHSEYLRQLFLENRFAEGKFELEGHALSLTELRLPILAVGTETDHVAPWRSVFKIQRLTETETTFVLTSGGHNAGIVSEPGHPRRHFRIATTGRDDPYRDADEWFAETAPVEGSWWPAWGAWLAERSTPMGKLPPMGSARGGYPALCEAPGTYILQR</sequence>
<dbReference type="GO" id="GO:0016787">
    <property type="term" value="F:hydrolase activity"/>
    <property type="evidence" value="ECO:0007669"/>
    <property type="project" value="UniProtKB-KW"/>
</dbReference>